<evidence type="ECO:0000256" key="3">
    <source>
        <dbReference type="ARBA" id="ARBA00001947"/>
    </source>
</evidence>
<evidence type="ECO:0000256" key="7">
    <source>
        <dbReference type="ARBA" id="ARBA00022723"/>
    </source>
</evidence>
<evidence type="ECO:0000313" key="11">
    <source>
        <dbReference type="Proteomes" id="UP000184032"/>
    </source>
</evidence>
<evidence type="ECO:0000256" key="1">
    <source>
        <dbReference type="ARBA" id="ARBA00001941"/>
    </source>
</evidence>
<dbReference type="EMBL" id="FQXI01000001">
    <property type="protein sequence ID" value="SHG95754.1"/>
    <property type="molecule type" value="Genomic_DNA"/>
</dbReference>
<dbReference type="PRINTS" id="PR00919">
    <property type="entry name" value="THERMOPTASE"/>
</dbReference>
<proteinExistence type="inferred from homology"/>
<reference evidence="10 11" key="1">
    <citation type="submission" date="2016-11" db="EMBL/GenBank/DDBJ databases">
        <authorList>
            <person name="Jaros S."/>
            <person name="Januszkiewicz K."/>
            <person name="Wedrychowicz H."/>
        </authorList>
    </citation>
    <scope>NUCLEOTIDE SEQUENCE [LARGE SCALE GENOMIC DNA]</scope>
    <source>
        <strain evidence="10 11">DSM 21120</strain>
    </source>
</reference>
<organism evidence="10 11">
    <name type="scientific">Anaerosphaera aminiphila DSM 21120</name>
    <dbReference type="NCBI Taxonomy" id="1120995"/>
    <lineage>
        <taxon>Bacteria</taxon>
        <taxon>Bacillati</taxon>
        <taxon>Bacillota</taxon>
        <taxon>Tissierellia</taxon>
        <taxon>Tissierellales</taxon>
        <taxon>Peptoniphilaceae</taxon>
        <taxon>Anaerosphaera</taxon>
    </lineage>
</organism>
<dbReference type="Gene3D" id="3.40.1830.10">
    <property type="entry name" value="Thermophilic metalloprotease (M29)"/>
    <property type="match status" value="1"/>
</dbReference>
<dbReference type="PANTHER" id="PTHR34448:SF3">
    <property type="entry name" value="AMINOPEPTIDASE AMPS"/>
    <property type="match status" value="1"/>
</dbReference>
<name>A0A1M5P1P0_9FIRM</name>
<evidence type="ECO:0000256" key="6">
    <source>
        <dbReference type="ARBA" id="ARBA00022670"/>
    </source>
</evidence>
<evidence type="ECO:0000256" key="5">
    <source>
        <dbReference type="ARBA" id="ARBA00022438"/>
    </source>
</evidence>
<dbReference type="AlphaFoldDB" id="A0A1M5P1P0"/>
<evidence type="ECO:0000256" key="4">
    <source>
        <dbReference type="ARBA" id="ARBA00008236"/>
    </source>
</evidence>
<dbReference type="GO" id="GO:0004177">
    <property type="term" value="F:aminopeptidase activity"/>
    <property type="evidence" value="ECO:0007669"/>
    <property type="project" value="UniProtKB-KW"/>
</dbReference>
<evidence type="ECO:0000313" key="10">
    <source>
        <dbReference type="EMBL" id="SHG95754.1"/>
    </source>
</evidence>
<dbReference type="OrthoDB" id="9803993at2"/>
<dbReference type="GO" id="GO:0006508">
    <property type="term" value="P:proteolysis"/>
    <property type="evidence" value="ECO:0007669"/>
    <property type="project" value="UniProtKB-KW"/>
</dbReference>
<keyword evidence="11" id="KW-1185">Reference proteome</keyword>
<keyword evidence="9" id="KW-0482">Metalloprotease</keyword>
<dbReference type="Pfam" id="PF02073">
    <property type="entry name" value="Peptidase_M29"/>
    <property type="match status" value="1"/>
</dbReference>
<gene>
    <name evidence="10" type="ORF">SAMN02745245_00148</name>
</gene>
<comment type="cofactor">
    <cofactor evidence="2">
        <name>Mg(2+)</name>
        <dbReference type="ChEBI" id="CHEBI:18420"/>
    </cofactor>
</comment>
<keyword evidence="5 10" id="KW-0031">Aminopeptidase</keyword>
<dbReference type="GO" id="GO:0008237">
    <property type="term" value="F:metallopeptidase activity"/>
    <property type="evidence" value="ECO:0007669"/>
    <property type="project" value="UniProtKB-KW"/>
</dbReference>
<dbReference type="GO" id="GO:0046872">
    <property type="term" value="F:metal ion binding"/>
    <property type="evidence" value="ECO:0007669"/>
    <property type="project" value="UniProtKB-KW"/>
</dbReference>
<comment type="similarity">
    <text evidence="4">Belongs to the peptidase M29 family.</text>
</comment>
<dbReference type="PANTHER" id="PTHR34448">
    <property type="entry name" value="AMINOPEPTIDASE"/>
    <property type="match status" value="1"/>
</dbReference>
<comment type="cofactor">
    <cofactor evidence="1">
        <name>Co(2+)</name>
        <dbReference type="ChEBI" id="CHEBI:48828"/>
    </cofactor>
</comment>
<keyword evidence="8" id="KW-0378">Hydrolase</keyword>
<protein>
    <submittedName>
        <fullName evidence="10">Aminopeptidase</fullName>
    </submittedName>
</protein>
<keyword evidence="7" id="KW-0479">Metal-binding</keyword>
<dbReference type="Proteomes" id="UP000184032">
    <property type="component" value="Unassembled WGS sequence"/>
</dbReference>
<evidence type="ECO:0000256" key="2">
    <source>
        <dbReference type="ARBA" id="ARBA00001946"/>
    </source>
</evidence>
<dbReference type="InterPro" id="IPR052170">
    <property type="entry name" value="M29_Exopeptidase"/>
</dbReference>
<dbReference type="InterPro" id="IPR035097">
    <property type="entry name" value="M29_N-terminal"/>
</dbReference>
<evidence type="ECO:0000256" key="8">
    <source>
        <dbReference type="ARBA" id="ARBA00022801"/>
    </source>
</evidence>
<evidence type="ECO:0000256" key="9">
    <source>
        <dbReference type="ARBA" id="ARBA00023049"/>
    </source>
</evidence>
<dbReference type="SUPFAM" id="SSF144052">
    <property type="entry name" value="Thermophilic metalloprotease-like"/>
    <property type="match status" value="1"/>
</dbReference>
<sequence length="410" mass="46505">MSFLDNLNKYANLIIKKGLNIKSNDILIIRGEVENYKFINIVAETAYKFGAKDVKVNYRNQELSKIRYDNATIETLTDIPKHFVDEQNYYMDKKAKILSIVGDDPNILSSVNPDKINASVIASSKALKDVNAKLMNNEVSWCVVGAATKSWAKVVFPNLDEEEALKKLWDMIFYTVRLSDDNPSKSWDIHVESLKNWSNFLNKQQFKSFHYSSTNGTNLTVGMPENYIFAGASEYNRYNEEFIANMPTEEVFSMPHRNKVNGIVYNTKPLNYNGNIIDNFYLKFQDGVVIDFNAKKGYETLKNLLNTDDGSKRLGEIALVPYKSPISDTNILFFNTLYDENASCHFALGKAYPTCIVGGESMSEKELLENGANDSLVHVDFMVGDETTNIIGVTKDNREIEIFKNGNFSI</sequence>
<dbReference type="RefSeq" id="WP_073182831.1">
    <property type="nucleotide sequence ID" value="NZ_FQXI01000001.1"/>
</dbReference>
<comment type="cofactor">
    <cofactor evidence="3">
        <name>Zn(2+)</name>
        <dbReference type="ChEBI" id="CHEBI:29105"/>
    </cofactor>
</comment>
<dbReference type="InterPro" id="IPR000787">
    <property type="entry name" value="Peptidase_M29"/>
</dbReference>
<keyword evidence="6" id="KW-0645">Protease</keyword>
<accession>A0A1M5P1P0</accession>